<evidence type="ECO:0000256" key="1">
    <source>
        <dbReference type="SAM" id="SignalP"/>
    </source>
</evidence>
<protein>
    <submittedName>
        <fullName evidence="2">WG containing repeat-containing protein</fullName>
    </submittedName>
</protein>
<sequence length="285" mass="32071">MCYMDMNKKIICFLIVCIWFMQQPAAQQTFSVGNKWGLKNAGGKVIVKPFYDAIYFPFSEGLVAVSLNRKQGYMNKAGVVTIPLKYTEAQGFSQGLAPVNIDADYENDIPGKWGFIDRTGKTVIPFVYDYALGFSENLAAVRLGEKWGYINRKNEIMIPFGFDDAQHFSCGLAPVLLPPAEGSLAGEWVYINTQGKTMIRNGYDEAKPFREGVAIVVKNDNWGLIDSTGKEILPLKYTYIEDMMNGIAYAFDGMNDYLVSRSGLVKKITEPEAEKRKQRKSRNRP</sequence>
<dbReference type="Pfam" id="PF14903">
    <property type="entry name" value="WG_beta_rep"/>
    <property type="match status" value="4"/>
</dbReference>
<dbReference type="Proteomes" id="UP000190888">
    <property type="component" value="Unassembled WGS sequence"/>
</dbReference>
<dbReference type="PANTHER" id="PTHR37841:SF1">
    <property type="entry name" value="DUF3298 DOMAIN-CONTAINING PROTEIN"/>
    <property type="match status" value="1"/>
</dbReference>
<reference evidence="2 3" key="1">
    <citation type="submission" date="2017-02" db="EMBL/GenBank/DDBJ databases">
        <authorList>
            <person name="Peterson S.W."/>
        </authorList>
    </citation>
    <scope>NUCLEOTIDE SEQUENCE [LARGE SCALE GENOMIC DNA]</scope>
    <source>
        <strain evidence="2 3">DSM 22335</strain>
    </source>
</reference>
<dbReference type="EMBL" id="FUWH01000010">
    <property type="protein sequence ID" value="SKA09940.1"/>
    <property type="molecule type" value="Genomic_DNA"/>
</dbReference>
<keyword evidence="3" id="KW-1185">Reference proteome</keyword>
<dbReference type="SUPFAM" id="SSF69360">
    <property type="entry name" value="Cell wall binding repeat"/>
    <property type="match status" value="1"/>
</dbReference>
<dbReference type="STRING" id="413434.SAMN04488132_11068"/>
<evidence type="ECO:0000313" key="3">
    <source>
        <dbReference type="Proteomes" id="UP000190888"/>
    </source>
</evidence>
<feature type="signal peptide" evidence="1">
    <location>
        <begin position="1"/>
        <end position="25"/>
    </location>
</feature>
<evidence type="ECO:0000313" key="2">
    <source>
        <dbReference type="EMBL" id="SKA09940.1"/>
    </source>
</evidence>
<organism evidence="2 3">
    <name type="scientific">Sediminibacterium ginsengisoli</name>
    <dbReference type="NCBI Taxonomy" id="413434"/>
    <lineage>
        <taxon>Bacteria</taxon>
        <taxon>Pseudomonadati</taxon>
        <taxon>Bacteroidota</taxon>
        <taxon>Chitinophagia</taxon>
        <taxon>Chitinophagales</taxon>
        <taxon>Chitinophagaceae</taxon>
        <taxon>Sediminibacterium</taxon>
    </lineage>
</organism>
<proteinExistence type="predicted"/>
<feature type="chain" id="PRO_5012910850" evidence="1">
    <location>
        <begin position="26"/>
        <end position="285"/>
    </location>
</feature>
<dbReference type="PANTHER" id="PTHR37841">
    <property type="entry name" value="GLR2918 PROTEIN"/>
    <property type="match status" value="1"/>
</dbReference>
<gene>
    <name evidence="2" type="ORF">SAMN04488132_11068</name>
</gene>
<dbReference type="InterPro" id="IPR032774">
    <property type="entry name" value="WG_beta_rep"/>
</dbReference>
<dbReference type="AlphaFoldDB" id="A0A1T4R1R7"/>
<dbReference type="OrthoDB" id="2485468at2"/>
<name>A0A1T4R1R7_9BACT</name>
<accession>A0A1T4R1R7</accession>
<keyword evidence="1" id="KW-0732">Signal</keyword>